<protein>
    <submittedName>
        <fullName evidence="1">Uncharacterized protein</fullName>
    </submittedName>
</protein>
<dbReference type="STRING" id="1004156.AYP45_01545"/>
<organism evidence="1 2">
    <name type="scientific">Candidatus Brocadia carolinensis</name>
    <dbReference type="NCBI Taxonomy" id="1004156"/>
    <lineage>
        <taxon>Bacteria</taxon>
        <taxon>Pseudomonadati</taxon>
        <taxon>Planctomycetota</taxon>
        <taxon>Candidatus Brocadiia</taxon>
        <taxon>Candidatus Brocadiales</taxon>
        <taxon>Candidatus Brocadiaceae</taxon>
        <taxon>Candidatus Brocadia</taxon>
    </lineage>
</organism>
<name>A0A1V4AXM4_9BACT</name>
<gene>
    <name evidence="1" type="ORF">AYP45_01545</name>
</gene>
<dbReference type="EMBL" id="AYTS01000015">
    <property type="protein sequence ID" value="OOP57759.1"/>
    <property type="molecule type" value="Genomic_DNA"/>
</dbReference>
<dbReference type="Proteomes" id="UP000189681">
    <property type="component" value="Unassembled WGS sequence"/>
</dbReference>
<evidence type="ECO:0000313" key="1">
    <source>
        <dbReference type="EMBL" id="OOP57759.1"/>
    </source>
</evidence>
<reference evidence="1 2" key="1">
    <citation type="journal article" date="2017" name="Water Res.">
        <title>Discovery and metagenomic analysis of an anammox bacterial enrichment related to Candidatus "Brocadia caroliniensis" in a full-scale glycerol-fed nitritation-denitritation separate centrate treatment process.</title>
        <authorList>
            <person name="Park H."/>
            <person name="Brotto A.C."/>
            <person name="van Loosdrecht M.C."/>
            <person name="Chandran K."/>
        </authorList>
    </citation>
    <scope>NUCLEOTIDE SEQUENCE [LARGE SCALE GENOMIC DNA]</scope>
    <source>
        <strain evidence="1">26THWARD</strain>
    </source>
</reference>
<accession>A0A1V4AXM4</accession>
<sequence length="99" mass="11774">MSYYTKLNKEIKTPEGVSLLRQESERWTERMIADVPGEEKYHMKLFSIEDTIELLRQLNEWQVDTFEGKLTEQCHKDLISSENSAESLLKRLKPERLED</sequence>
<proteinExistence type="predicted"/>
<comment type="caution">
    <text evidence="1">The sequence shown here is derived from an EMBL/GenBank/DDBJ whole genome shotgun (WGS) entry which is preliminary data.</text>
</comment>
<evidence type="ECO:0000313" key="2">
    <source>
        <dbReference type="Proteomes" id="UP000189681"/>
    </source>
</evidence>
<dbReference type="AlphaFoldDB" id="A0A1V4AXM4"/>